<keyword evidence="6" id="KW-1185">Reference proteome</keyword>
<accession>A0A8H7R1F3</accession>
<protein>
    <recommendedName>
        <fullName evidence="4">A20-type domain-containing protein</fullName>
    </recommendedName>
</protein>
<reference evidence="5" key="1">
    <citation type="submission" date="2020-12" db="EMBL/GenBank/DDBJ databases">
        <title>Metabolic potential, ecology and presence of endohyphal bacteria is reflected in genomic diversity of Mucoromycotina.</title>
        <authorList>
            <person name="Muszewska A."/>
            <person name="Okrasinska A."/>
            <person name="Steczkiewicz K."/>
            <person name="Drgas O."/>
            <person name="Orlowska M."/>
            <person name="Perlinska-Lenart U."/>
            <person name="Aleksandrzak-Piekarczyk T."/>
            <person name="Szatraj K."/>
            <person name="Zielenkiewicz U."/>
            <person name="Pilsyk S."/>
            <person name="Malc E."/>
            <person name="Mieczkowski P."/>
            <person name="Kruszewska J.S."/>
            <person name="Biernat P."/>
            <person name="Pawlowska J."/>
        </authorList>
    </citation>
    <scope>NUCLEOTIDE SEQUENCE</scope>
    <source>
        <strain evidence="5">WA0000017839</strain>
    </source>
</reference>
<proteinExistence type="predicted"/>
<feature type="domain" description="A20-type" evidence="4">
    <location>
        <begin position="7"/>
        <end position="41"/>
    </location>
</feature>
<dbReference type="GO" id="GO:0003677">
    <property type="term" value="F:DNA binding"/>
    <property type="evidence" value="ECO:0007669"/>
    <property type="project" value="InterPro"/>
</dbReference>
<dbReference type="SUPFAM" id="SSF57716">
    <property type="entry name" value="Glucocorticoid receptor-like (DNA-binding domain)"/>
    <property type="match status" value="1"/>
</dbReference>
<dbReference type="Proteomes" id="UP000603453">
    <property type="component" value="Unassembled WGS sequence"/>
</dbReference>
<organism evidence="5 6">
    <name type="scientific">Mucor saturninus</name>
    <dbReference type="NCBI Taxonomy" id="64648"/>
    <lineage>
        <taxon>Eukaryota</taxon>
        <taxon>Fungi</taxon>
        <taxon>Fungi incertae sedis</taxon>
        <taxon>Mucoromycota</taxon>
        <taxon>Mucoromycotina</taxon>
        <taxon>Mucoromycetes</taxon>
        <taxon>Mucorales</taxon>
        <taxon>Mucorineae</taxon>
        <taxon>Mucoraceae</taxon>
        <taxon>Mucor</taxon>
    </lineage>
</organism>
<gene>
    <name evidence="5" type="ORF">INT47_007445</name>
</gene>
<evidence type="ECO:0000256" key="3">
    <source>
        <dbReference type="ARBA" id="ARBA00022833"/>
    </source>
</evidence>
<dbReference type="AlphaFoldDB" id="A0A8H7R1F3"/>
<evidence type="ECO:0000313" key="5">
    <source>
        <dbReference type="EMBL" id="KAG2201568.1"/>
    </source>
</evidence>
<dbReference type="OrthoDB" id="428577at2759"/>
<dbReference type="PROSITE" id="PS51036">
    <property type="entry name" value="ZF_A20"/>
    <property type="match status" value="1"/>
</dbReference>
<dbReference type="SMART" id="SM00259">
    <property type="entry name" value="ZnF_A20"/>
    <property type="match status" value="1"/>
</dbReference>
<evidence type="ECO:0000256" key="2">
    <source>
        <dbReference type="ARBA" id="ARBA00022771"/>
    </source>
</evidence>
<keyword evidence="2" id="KW-0863">Zinc-finger</keyword>
<dbReference type="InterPro" id="IPR050652">
    <property type="entry name" value="AN1_A20_ZnFinger"/>
</dbReference>
<keyword evidence="1" id="KW-0479">Metal-binding</keyword>
<keyword evidence="3" id="KW-0862">Zinc</keyword>
<dbReference type="Pfam" id="PF01754">
    <property type="entry name" value="zf-A20"/>
    <property type="match status" value="1"/>
</dbReference>
<evidence type="ECO:0000313" key="6">
    <source>
        <dbReference type="Proteomes" id="UP000603453"/>
    </source>
</evidence>
<sequence>MEDNNAVEAPTPCTAGCGFYGSKIYNNMCSKCFKEQEDRNKNVEQVDMKMDKKPLFTKAFIHEPTAVVEEVVKVEEKEEEPPTPTTIAVQKNKGRCFSCRVKV</sequence>
<dbReference type="EMBL" id="JAEPRD010000070">
    <property type="protein sequence ID" value="KAG2201568.1"/>
    <property type="molecule type" value="Genomic_DNA"/>
</dbReference>
<dbReference type="InterPro" id="IPR002653">
    <property type="entry name" value="Znf_A20"/>
</dbReference>
<evidence type="ECO:0000259" key="4">
    <source>
        <dbReference type="PROSITE" id="PS51036"/>
    </source>
</evidence>
<name>A0A8H7R1F3_9FUNG</name>
<dbReference type="Gene3D" id="1.20.5.4770">
    <property type="match status" value="1"/>
</dbReference>
<evidence type="ECO:0000256" key="1">
    <source>
        <dbReference type="ARBA" id="ARBA00022723"/>
    </source>
</evidence>
<dbReference type="PANTHER" id="PTHR10634">
    <property type="entry name" value="AN1-TYPE ZINC FINGER PROTEIN"/>
    <property type="match status" value="1"/>
</dbReference>
<dbReference type="GO" id="GO:0008270">
    <property type="term" value="F:zinc ion binding"/>
    <property type="evidence" value="ECO:0007669"/>
    <property type="project" value="UniProtKB-KW"/>
</dbReference>
<comment type="caution">
    <text evidence="5">The sequence shown here is derived from an EMBL/GenBank/DDBJ whole genome shotgun (WGS) entry which is preliminary data.</text>
</comment>